<accession>A0A9L0I9L0</accession>
<name>A0A9L0I9L0_EQUAS</name>
<reference evidence="2" key="2">
    <citation type="submission" date="2025-05" db="UniProtKB">
        <authorList>
            <consortium name="Ensembl"/>
        </authorList>
    </citation>
    <scope>IDENTIFICATION</scope>
</reference>
<feature type="region of interest" description="Disordered" evidence="1">
    <location>
        <begin position="212"/>
        <end position="249"/>
    </location>
</feature>
<proteinExistence type="predicted"/>
<feature type="region of interest" description="Disordered" evidence="1">
    <location>
        <begin position="158"/>
        <end position="195"/>
    </location>
</feature>
<evidence type="ECO:0000256" key="1">
    <source>
        <dbReference type="SAM" id="MobiDB-lite"/>
    </source>
</evidence>
<dbReference type="Ensembl" id="ENSEAST00005056359.1">
    <property type="protein sequence ID" value="ENSEASP00005036241.1"/>
    <property type="gene ID" value="ENSEASG00005034341.1"/>
</dbReference>
<organism evidence="2 3">
    <name type="scientific">Equus asinus</name>
    <name type="common">Donkey</name>
    <name type="synonym">Equus africanus asinus</name>
    <dbReference type="NCBI Taxonomy" id="9793"/>
    <lineage>
        <taxon>Eukaryota</taxon>
        <taxon>Metazoa</taxon>
        <taxon>Chordata</taxon>
        <taxon>Craniata</taxon>
        <taxon>Vertebrata</taxon>
        <taxon>Euteleostomi</taxon>
        <taxon>Mammalia</taxon>
        <taxon>Eutheria</taxon>
        <taxon>Laurasiatheria</taxon>
        <taxon>Perissodactyla</taxon>
        <taxon>Equidae</taxon>
        <taxon>Equus</taxon>
    </lineage>
</organism>
<protein>
    <submittedName>
        <fullName evidence="2">Uncharacterized protein</fullName>
    </submittedName>
</protein>
<dbReference type="Ensembl" id="ENSEAST00005064287.1">
    <property type="protein sequence ID" value="ENSEASP00005038090.1"/>
    <property type="gene ID" value="ENSEASG00005034341.1"/>
</dbReference>
<reference evidence="2 3" key="1">
    <citation type="journal article" date="2020" name="Nat. Commun.">
        <title>Donkey genomes provide new insights into domestication and selection for coat color.</title>
        <authorList>
            <person name="Wang"/>
            <person name="C."/>
            <person name="Li"/>
            <person name="H."/>
            <person name="Guo"/>
            <person name="Y."/>
            <person name="Huang"/>
            <person name="J."/>
            <person name="Sun"/>
            <person name="Y."/>
            <person name="Min"/>
            <person name="J."/>
            <person name="Wang"/>
            <person name="J."/>
            <person name="Fang"/>
            <person name="X."/>
            <person name="Zhao"/>
            <person name="Z."/>
            <person name="Wang"/>
            <person name="S."/>
            <person name="Zhang"/>
            <person name="Y."/>
            <person name="Liu"/>
            <person name="Q."/>
            <person name="Jiang"/>
            <person name="Q."/>
            <person name="Wang"/>
            <person name="X."/>
            <person name="Guo"/>
            <person name="Y."/>
            <person name="Yang"/>
            <person name="C."/>
            <person name="Wang"/>
            <person name="Y."/>
            <person name="Tian"/>
            <person name="F."/>
            <person name="Zhuang"/>
            <person name="G."/>
            <person name="Fan"/>
            <person name="Y."/>
            <person name="Gao"/>
            <person name="Q."/>
            <person name="Li"/>
            <person name="Y."/>
            <person name="Ju"/>
            <person name="Z."/>
            <person name="Li"/>
            <person name="J."/>
            <person name="Li"/>
            <person name="R."/>
            <person name="Hou"/>
            <person name="M."/>
            <person name="Yang"/>
            <person name="G."/>
            <person name="Liu"/>
            <person name="G."/>
            <person name="Liu"/>
            <person name="W."/>
            <person name="Guo"/>
            <person name="J."/>
            <person name="Pan"/>
            <person name="S."/>
            <person name="Fan"/>
            <person name="G."/>
            <person name="Zhang"/>
            <person name="W."/>
            <person name="Zhang"/>
            <person name="R."/>
            <person name="Yu"/>
            <person name="J."/>
            <person name="Zhang"/>
            <person name="X."/>
            <person name="Yin"/>
            <person name="Q."/>
            <person name="Ji"/>
            <person name="C."/>
            <person name="Jin"/>
            <person name="Y."/>
            <person name="Yue"/>
            <person name="G."/>
            <person name="Liu"/>
            <person name="M."/>
            <person name="Xu"/>
            <person name="J."/>
            <person name="Liu"/>
            <person name="S."/>
            <person name="Jordana"/>
            <person name="J."/>
            <person name="Noce"/>
            <person name="A."/>
            <person name="Amills"/>
            <person name="M."/>
            <person name="Wu"/>
            <person name="D.D."/>
            <person name="Li"/>
            <person name="S."/>
            <person name="Zhou"/>
            <person name="X. and Zhong"/>
            <person name="J."/>
        </authorList>
    </citation>
    <scope>NUCLEOTIDE SEQUENCE [LARGE SCALE GENOMIC DNA]</scope>
</reference>
<feature type="compositionally biased region" description="Basic and acidic residues" evidence="1">
    <location>
        <begin position="168"/>
        <end position="194"/>
    </location>
</feature>
<evidence type="ECO:0000313" key="3">
    <source>
        <dbReference type="Proteomes" id="UP000694387"/>
    </source>
</evidence>
<sequence length="249" mass="25710">NPVKVPVVSTLVEGPGRSRTFGVTLGLGETPARPWGWGSRPGPGPASLTSLALVVVAAQGVQTHSENLCLALDLPRLSLPILRPLPLHPRCPRLHPRTRGVAVEPHELGVVHVADGDEAGLPAAGPGHGGVEIPHGVGAWGRGGAETRPILLPARVPVPKTGRRRGVPKMEKGRPTEKGRDLGVGREGVRRREGSGWARAEVGGLGGCSRSLAFLGGPAPRPRSPLAPPAAEVVSSRCCTHPPRSGSGP</sequence>
<dbReference type="Ensembl" id="ENSEAST00005076416.1">
    <property type="protein sequence ID" value="ENSEASP00005037387.1"/>
    <property type="gene ID" value="ENSEASG00005034341.1"/>
</dbReference>
<evidence type="ECO:0000313" key="2">
    <source>
        <dbReference type="Ensembl" id="ENSEASP00005037387.1"/>
    </source>
</evidence>
<dbReference type="GeneTree" id="ENSGT00860000135184"/>
<feature type="compositionally biased region" description="Pro residues" evidence="1">
    <location>
        <begin position="219"/>
        <end position="228"/>
    </location>
</feature>
<dbReference type="AlphaFoldDB" id="A0A9L0I9L0"/>
<keyword evidence="3" id="KW-1185">Reference proteome</keyword>
<dbReference type="Proteomes" id="UP000694387">
    <property type="component" value="Chromosome 8"/>
</dbReference>